<dbReference type="GO" id="GO:0016810">
    <property type="term" value="F:hydrolase activity, acting on carbon-nitrogen (but not peptide) bonds"/>
    <property type="evidence" value="ECO:0007669"/>
    <property type="project" value="InterPro"/>
</dbReference>
<evidence type="ECO:0000259" key="1">
    <source>
        <dbReference type="Pfam" id="PF01522"/>
    </source>
</evidence>
<dbReference type="GO" id="GO:0005975">
    <property type="term" value="P:carbohydrate metabolic process"/>
    <property type="evidence" value="ECO:0007669"/>
    <property type="project" value="InterPro"/>
</dbReference>
<name>A0A8U0HUQ2_9EURY</name>
<dbReference type="CDD" id="cd10929">
    <property type="entry name" value="CE4_u5"/>
    <property type="match status" value="1"/>
</dbReference>
<evidence type="ECO:0000313" key="3">
    <source>
        <dbReference type="Proteomes" id="UP000830729"/>
    </source>
</evidence>
<reference evidence="2 3" key="1">
    <citation type="submission" date="2022-04" db="EMBL/GenBank/DDBJ databases">
        <title>Diverse halophilic archaea isolated from saline environments.</title>
        <authorList>
            <person name="Cui H.-L."/>
        </authorList>
    </citation>
    <scope>NUCLEOTIDE SEQUENCE [LARGE SCALE GENOMIC DNA]</scope>
    <source>
        <strain evidence="2 3">XZYJT49</strain>
    </source>
</reference>
<proteinExistence type="predicted"/>
<keyword evidence="3" id="KW-1185">Reference proteome</keyword>
<dbReference type="RefSeq" id="WP_248650430.1">
    <property type="nucleotide sequence ID" value="NZ_CP096659.1"/>
</dbReference>
<feature type="domain" description="NodB homology" evidence="1">
    <location>
        <begin position="31"/>
        <end position="135"/>
    </location>
</feature>
<dbReference type="InterPro" id="IPR011330">
    <property type="entry name" value="Glyco_hydro/deAcase_b/a-brl"/>
</dbReference>
<accession>A0A8U0HUQ2</accession>
<dbReference type="EMBL" id="CP096659">
    <property type="protein sequence ID" value="UPV74384.1"/>
    <property type="molecule type" value="Genomic_DNA"/>
</dbReference>
<dbReference type="GeneID" id="72187104"/>
<organism evidence="2 3">
    <name type="scientific">Halorussus limi</name>
    <dbReference type="NCBI Taxonomy" id="2938695"/>
    <lineage>
        <taxon>Archaea</taxon>
        <taxon>Methanobacteriati</taxon>
        <taxon>Methanobacteriota</taxon>
        <taxon>Stenosarchaea group</taxon>
        <taxon>Halobacteria</taxon>
        <taxon>Halobacteriales</taxon>
        <taxon>Haladaptataceae</taxon>
        <taxon>Halorussus</taxon>
    </lineage>
</organism>
<dbReference type="SUPFAM" id="SSF88713">
    <property type="entry name" value="Glycoside hydrolase/deacetylase"/>
    <property type="match status" value="1"/>
</dbReference>
<dbReference type="Proteomes" id="UP000830729">
    <property type="component" value="Chromosome"/>
</dbReference>
<evidence type="ECO:0000313" key="2">
    <source>
        <dbReference type="EMBL" id="UPV74384.1"/>
    </source>
</evidence>
<dbReference type="InterPro" id="IPR002509">
    <property type="entry name" value="NODB_dom"/>
</dbReference>
<dbReference type="AlphaFoldDB" id="A0A8U0HUQ2"/>
<gene>
    <name evidence="2" type="ORF">M0R89_17855</name>
</gene>
<protein>
    <submittedName>
        <fullName evidence="2">Polysaccharide deacetylase family protein</fullName>
    </submittedName>
</protein>
<dbReference type="KEGG" id="halx:M0R89_17855"/>
<dbReference type="Gene3D" id="3.20.20.370">
    <property type="entry name" value="Glycoside hydrolase/deacetylase"/>
    <property type="match status" value="1"/>
</dbReference>
<sequence>MGSVVLSLDAELAWGFHDRETMPEDRVATARESWLRLLETFDDNEIPATWAVVGHLFLDSCDGEHEAHPTSAEWFDRDPGTWEGRDQQWYGSKLIDAIENADVDHEIGSHTYSHVEMGHTTREIASAEMRECVELAEDRGLSVDSVVFPRNYVGHRDVLAAYGVKSYRGTQPRQWYDRGPLGSLTKFLGWPTGTVSPTLVTPEEDEYGLVNIPASLYLFCFEGRSRSAVERVADDPIVSMAKRGIDRASAENGVFHMWLHPNNLTEERDFERLEAILSYLAQVRDTTPLSVETMGSIAADIKDDEPLPREPIGPR</sequence>
<dbReference type="Pfam" id="PF01522">
    <property type="entry name" value="Polysacc_deac_1"/>
    <property type="match status" value="1"/>
</dbReference>